<dbReference type="Pfam" id="PF21106">
    <property type="entry name" value="YtxK_like"/>
    <property type="match status" value="1"/>
</dbReference>
<name>A0A4D7CXL6_9ENTE</name>
<dbReference type="PANTHER" id="PTHR41313">
    <property type="entry name" value="ADENINE-SPECIFIC METHYLTRANSFERASE"/>
    <property type="match status" value="1"/>
</dbReference>
<dbReference type="Gene3D" id="3.40.50.150">
    <property type="entry name" value="Vaccinia Virus protein VP39"/>
    <property type="match status" value="1"/>
</dbReference>
<dbReference type="InterPro" id="IPR003356">
    <property type="entry name" value="DNA_methylase_A-5"/>
</dbReference>
<dbReference type="Proteomes" id="UP000298615">
    <property type="component" value="Chromosome"/>
</dbReference>
<dbReference type="CDD" id="cd02440">
    <property type="entry name" value="AdoMet_MTases"/>
    <property type="match status" value="1"/>
</dbReference>
<dbReference type="InterPro" id="IPR052933">
    <property type="entry name" value="DNA_Protect_Modify"/>
</dbReference>
<dbReference type="Gene3D" id="1.10.150.470">
    <property type="match status" value="1"/>
</dbReference>
<dbReference type="InterPro" id="IPR048375">
    <property type="entry name" value="YtxK-like_N"/>
</dbReference>
<dbReference type="InterPro" id="IPR016843">
    <property type="entry name" value="S-AdoMet-dep_Ade-MeTrfase_prd"/>
</dbReference>
<dbReference type="GO" id="GO:0003677">
    <property type="term" value="F:DNA binding"/>
    <property type="evidence" value="ECO:0007669"/>
    <property type="project" value="InterPro"/>
</dbReference>
<evidence type="ECO:0000313" key="1">
    <source>
        <dbReference type="EMBL" id="QCI87177.1"/>
    </source>
</evidence>
<dbReference type="InterPro" id="IPR029063">
    <property type="entry name" value="SAM-dependent_MTases_sf"/>
</dbReference>
<dbReference type="OrthoDB" id="9788159at2"/>
<keyword evidence="1" id="KW-0489">Methyltransferase</keyword>
<dbReference type="GO" id="GO:0008170">
    <property type="term" value="F:N-methyltransferase activity"/>
    <property type="evidence" value="ECO:0007669"/>
    <property type="project" value="InterPro"/>
</dbReference>
<reference evidence="1 2" key="1">
    <citation type="submission" date="2019-04" db="EMBL/GenBank/DDBJ databases">
        <title>Vagococcus sp. nov., isolated from faeces of yaks (Bos grunniens).</title>
        <authorList>
            <person name="Ge Y."/>
        </authorList>
    </citation>
    <scope>NUCLEOTIDE SEQUENCE [LARGE SCALE GENOMIC DNA]</scope>
    <source>
        <strain evidence="1 2">MN-17</strain>
    </source>
</reference>
<dbReference type="KEGG" id="vao:FA707_09650"/>
<keyword evidence="1" id="KW-0808">Transferase</keyword>
<dbReference type="PANTHER" id="PTHR41313:SF1">
    <property type="entry name" value="DNA METHYLASE ADENINE-SPECIFIC DOMAIN-CONTAINING PROTEIN"/>
    <property type="match status" value="1"/>
</dbReference>
<accession>A0A4D7CXL6</accession>
<dbReference type="GO" id="GO:0032259">
    <property type="term" value="P:methylation"/>
    <property type="evidence" value="ECO:0007669"/>
    <property type="project" value="UniProtKB-KW"/>
</dbReference>
<sequence length="336" mass="37593">MSSETMEQAFQLLNASISKMQQALETSFFESYIETVENILDNQRVRVVDGAPTAEVVKELEELYQQFSSLELTQSEQRNALQLVLLNGLQHEPVQPNHQLTPDALGFLFSYLGEQLLQTKKSQPVQLLDLTVGTGNLLYTVLLYLKEAGYQVSATGIDVDDTLLTIASLNSALLKEDVTFFHQDSIQNLLVSPADLVISDLPIGYYPHDERVEGFTVKAAEGHTYAHHLLMEQSMNYATPDGFGIFLVPEDFLVADQAPELKKWLQEKVHLSAVVGLPETLFQSASSRKSIIIVQNRGEQVTPPKEVLIARIPSLKDPQAIQGFFTEFAKWQKNNL</sequence>
<gene>
    <name evidence="1" type="ORF">FA707_09650</name>
</gene>
<dbReference type="Pfam" id="PF02384">
    <property type="entry name" value="N6_Mtase"/>
    <property type="match status" value="1"/>
</dbReference>
<dbReference type="EMBL" id="CP039712">
    <property type="protein sequence ID" value="QCI87177.1"/>
    <property type="molecule type" value="Genomic_DNA"/>
</dbReference>
<keyword evidence="2" id="KW-1185">Reference proteome</keyword>
<protein>
    <submittedName>
        <fullName evidence="1">Class I SAM-dependent methyltransferase</fullName>
    </submittedName>
</protein>
<proteinExistence type="predicted"/>
<evidence type="ECO:0000313" key="2">
    <source>
        <dbReference type="Proteomes" id="UP000298615"/>
    </source>
</evidence>
<dbReference type="PIRSF" id="PIRSF026567">
    <property type="entry name" value="Adenine_mtase_bact_prd"/>
    <property type="match status" value="1"/>
</dbReference>
<dbReference type="SUPFAM" id="SSF53335">
    <property type="entry name" value="S-adenosyl-L-methionine-dependent methyltransferases"/>
    <property type="match status" value="1"/>
</dbReference>
<dbReference type="AlphaFoldDB" id="A0A4D7CXL6"/>
<organism evidence="1 2">
    <name type="scientific">Vagococcus zengguangii</name>
    <dbReference type="NCBI Taxonomy" id="2571750"/>
    <lineage>
        <taxon>Bacteria</taxon>
        <taxon>Bacillati</taxon>
        <taxon>Bacillota</taxon>
        <taxon>Bacilli</taxon>
        <taxon>Lactobacillales</taxon>
        <taxon>Enterococcaceae</taxon>
        <taxon>Vagococcus</taxon>
    </lineage>
</organism>